<dbReference type="Proteomes" id="UP001185927">
    <property type="component" value="Unassembled WGS sequence"/>
</dbReference>
<feature type="region of interest" description="Disordered" evidence="6">
    <location>
        <begin position="668"/>
        <end position="689"/>
    </location>
</feature>
<dbReference type="InterPro" id="IPR019108">
    <property type="entry name" value="Caa3_assmbl_CtaG-rel"/>
</dbReference>
<evidence type="ECO:0000256" key="1">
    <source>
        <dbReference type="ARBA" id="ARBA00004651"/>
    </source>
</evidence>
<evidence type="ECO:0000313" key="10">
    <source>
        <dbReference type="Proteomes" id="UP001185927"/>
    </source>
</evidence>
<dbReference type="Pfam" id="PF05425">
    <property type="entry name" value="CopD"/>
    <property type="match status" value="1"/>
</dbReference>
<dbReference type="InterPro" id="IPR032694">
    <property type="entry name" value="CopC/D"/>
</dbReference>
<feature type="transmembrane region" description="Helical" evidence="7">
    <location>
        <begin position="110"/>
        <end position="127"/>
    </location>
</feature>
<proteinExistence type="predicted"/>
<feature type="transmembrane region" description="Helical" evidence="7">
    <location>
        <begin position="377"/>
        <end position="396"/>
    </location>
</feature>
<keyword evidence="2" id="KW-1003">Cell membrane</keyword>
<feature type="transmembrane region" description="Helical" evidence="7">
    <location>
        <begin position="416"/>
        <end position="435"/>
    </location>
</feature>
<evidence type="ECO:0000313" key="9">
    <source>
        <dbReference type="EMBL" id="MDV6268965.1"/>
    </source>
</evidence>
<feature type="transmembrane region" description="Helical" evidence="7">
    <location>
        <begin position="320"/>
        <end position="341"/>
    </location>
</feature>
<dbReference type="Pfam" id="PF09678">
    <property type="entry name" value="Caa3_CtaG"/>
    <property type="match status" value="1"/>
</dbReference>
<feature type="transmembrane region" description="Helical" evidence="7">
    <location>
        <begin position="501"/>
        <end position="523"/>
    </location>
</feature>
<evidence type="ECO:0000256" key="7">
    <source>
        <dbReference type="SAM" id="Phobius"/>
    </source>
</evidence>
<dbReference type="PANTHER" id="PTHR34820">
    <property type="entry name" value="INNER MEMBRANE PROTEIN YEBZ"/>
    <property type="match status" value="1"/>
</dbReference>
<feature type="transmembrane region" description="Helical" evidence="7">
    <location>
        <begin position="281"/>
        <end position="300"/>
    </location>
</feature>
<reference evidence="9 10" key="1">
    <citation type="submission" date="2023-10" db="EMBL/GenBank/DDBJ databases">
        <title>Development of a sustainable strategy for remediation of hydrocarbon-contaminated territories based on the waste exchange concept.</title>
        <authorList>
            <person name="Krivoruchko A."/>
        </authorList>
    </citation>
    <scope>NUCLEOTIDE SEQUENCE [LARGE SCALE GENOMIC DNA]</scope>
    <source>
        <strain evidence="9 10">IEGM 1203</strain>
    </source>
</reference>
<sequence length="689" mass="73164">MATPDLAQTQSPPQTSVRASSTAIFVVCGLIAGMVAALVVGFSASQALTLLGIPDPGAITTYGLPAVRAVAEVAAVIAIGSLLLAAFFVPPQKSGVLDVDGYRAVRTASHAAIVWAACSLVLIPLTLSDTSGQPFSEAIKPANLWSGLDQVEIAGAWRWTAVIAVVLAILARLTLRWWWTPLLLVVGLLGLMPLALTGHSSSGGSHDIATNSLILHLVAASLWAGGLFALLAHARRGGDHTDVAAQRFSTVATICFVVMGFSGVINAIVRLPLDDLFTTTYGRLIVAKIVALIVLGFFGWLQRSRALPALAENPNSRSALIRFAGGEGIIFAATIGLAIGLGRTPPPPPTSIPTIPEVELGYNLPDPPSFMAFVTEWRFDLMFGTAAIVAAVLYFLGLRKLSKRGDSWPVGRTISWMIGCAVLLIATSSGVGKYATAVFSVHMAGHMALSMLAPVLLVLGAPITLALRALEPAGKDGVPGIREWILVALHSPFSRFITHPIVAAVLFVGGFYVLYLGGIYGATVDSHSAHLLMNLHFILSGYLFYWVAIGVDPSPRQLQPVTKLAMVFGSLPFHAFFGIALMSTTTIMGGEFFRSLGLGWNDDLLGDQKLGGSIAWATGEIPLMVVMLALLVQWSRSDRKTAVRTDRAAERDHDADLAAHNAMFAELARRDREGWGPREKKSEDSSSAE</sequence>
<feature type="transmembrane region" description="Helical" evidence="7">
    <location>
        <begin position="23"/>
        <end position="49"/>
    </location>
</feature>
<comment type="subcellular location">
    <subcellularLocation>
        <location evidence="1">Cell membrane</location>
        <topology evidence="1">Multi-pass membrane protein</topology>
    </subcellularLocation>
</comment>
<comment type="caution">
    <text evidence="9">The sequence shown here is derived from an EMBL/GenBank/DDBJ whole genome shotgun (WGS) entry which is preliminary data.</text>
</comment>
<dbReference type="PANTHER" id="PTHR34820:SF4">
    <property type="entry name" value="INNER MEMBRANE PROTEIN YEBZ"/>
    <property type="match status" value="1"/>
</dbReference>
<feature type="transmembrane region" description="Helical" evidence="7">
    <location>
        <begin position="69"/>
        <end position="89"/>
    </location>
</feature>
<organism evidence="9 10">
    <name type="scientific">Rhodococcus globerulus</name>
    <dbReference type="NCBI Taxonomy" id="33008"/>
    <lineage>
        <taxon>Bacteria</taxon>
        <taxon>Bacillati</taxon>
        <taxon>Actinomycetota</taxon>
        <taxon>Actinomycetes</taxon>
        <taxon>Mycobacteriales</taxon>
        <taxon>Nocardiaceae</taxon>
        <taxon>Rhodococcus</taxon>
    </lineage>
</organism>
<keyword evidence="3 7" id="KW-0812">Transmembrane</keyword>
<evidence type="ECO:0000256" key="4">
    <source>
        <dbReference type="ARBA" id="ARBA00022989"/>
    </source>
</evidence>
<feature type="transmembrane region" description="Helical" evidence="7">
    <location>
        <begin position="244"/>
        <end position="269"/>
    </location>
</feature>
<dbReference type="EMBL" id="JAWLKB010000009">
    <property type="protein sequence ID" value="MDV6268965.1"/>
    <property type="molecule type" value="Genomic_DNA"/>
</dbReference>
<evidence type="ECO:0000256" key="3">
    <source>
        <dbReference type="ARBA" id="ARBA00022692"/>
    </source>
</evidence>
<keyword evidence="10" id="KW-1185">Reference proteome</keyword>
<protein>
    <submittedName>
        <fullName evidence="9">Cytochrome c oxidase assembly protein</fullName>
    </submittedName>
</protein>
<feature type="domain" description="Copper resistance protein D" evidence="8">
    <location>
        <begin position="244"/>
        <end position="340"/>
    </location>
</feature>
<evidence type="ECO:0000256" key="5">
    <source>
        <dbReference type="ARBA" id="ARBA00023136"/>
    </source>
</evidence>
<gene>
    <name evidence="9" type="ORF">R3Q16_20320</name>
</gene>
<accession>A0ABU4BXQ0</accession>
<dbReference type="InterPro" id="IPR008457">
    <property type="entry name" value="Cu-R_CopD_dom"/>
</dbReference>
<feature type="transmembrane region" description="Helical" evidence="7">
    <location>
        <begin position="571"/>
        <end position="593"/>
    </location>
</feature>
<feature type="transmembrane region" description="Helical" evidence="7">
    <location>
        <begin position="613"/>
        <end position="632"/>
    </location>
</feature>
<feature type="transmembrane region" description="Helical" evidence="7">
    <location>
        <begin position="156"/>
        <end position="175"/>
    </location>
</feature>
<feature type="transmembrane region" description="Helical" evidence="7">
    <location>
        <begin position="529"/>
        <end position="551"/>
    </location>
</feature>
<evidence type="ECO:0000256" key="6">
    <source>
        <dbReference type="SAM" id="MobiDB-lite"/>
    </source>
</evidence>
<feature type="transmembrane region" description="Helical" evidence="7">
    <location>
        <begin position="447"/>
        <end position="467"/>
    </location>
</feature>
<feature type="transmembrane region" description="Helical" evidence="7">
    <location>
        <begin position="213"/>
        <end position="232"/>
    </location>
</feature>
<name>A0ABU4BXQ0_RHOGO</name>
<dbReference type="RefSeq" id="WP_317543336.1">
    <property type="nucleotide sequence ID" value="NZ_JAWLKB010000009.1"/>
</dbReference>
<keyword evidence="4 7" id="KW-1133">Transmembrane helix</keyword>
<feature type="transmembrane region" description="Helical" evidence="7">
    <location>
        <begin position="182"/>
        <end position="201"/>
    </location>
</feature>
<evidence type="ECO:0000259" key="8">
    <source>
        <dbReference type="Pfam" id="PF05425"/>
    </source>
</evidence>
<evidence type="ECO:0000256" key="2">
    <source>
        <dbReference type="ARBA" id="ARBA00022475"/>
    </source>
</evidence>
<keyword evidence="5 7" id="KW-0472">Membrane</keyword>